<evidence type="ECO:0000256" key="4">
    <source>
        <dbReference type="ARBA" id="ARBA00022722"/>
    </source>
</evidence>
<feature type="compositionally biased region" description="Low complexity" evidence="12">
    <location>
        <begin position="234"/>
        <end position="271"/>
    </location>
</feature>
<keyword evidence="8 11" id="KW-0694">RNA-binding</keyword>
<reference evidence="14 15" key="1">
    <citation type="journal article" date="2024" name="BMC Genomics">
        <title>Genome assembly of redclaw crayfish (Cherax quadricarinatus) provides insights into its immune adaptation and hypoxia tolerance.</title>
        <authorList>
            <person name="Liu Z."/>
            <person name="Zheng J."/>
            <person name="Li H."/>
            <person name="Fang K."/>
            <person name="Wang S."/>
            <person name="He J."/>
            <person name="Zhou D."/>
            <person name="Weng S."/>
            <person name="Chi M."/>
            <person name="Gu Z."/>
            <person name="He J."/>
            <person name="Li F."/>
            <person name="Wang M."/>
        </authorList>
    </citation>
    <scope>NUCLEOTIDE SEQUENCE [LARGE SCALE GENOMIC DNA]</scope>
    <source>
        <strain evidence="14">ZL_2023a</strain>
    </source>
</reference>
<evidence type="ECO:0000313" key="15">
    <source>
        <dbReference type="Proteomes" id="UP001445076"/>
    </source>
</evidence>
<evidence type="ECO:0000256" key="6">
    <source>
        <dbReference type="ARBA" id="ARBA00022759"/>
    </source>
</evidence>
<comment type="caution">
    <text evidence="14">The sequence shown here is derived from an EMBL/GenBank/DDBJ whole genome shotgun (WGS) entry which is preliminary data.</text>
</comment>
<evidence type="ECO:0000256" key="2">
    <source>
        <dbReference type="ARBA" id="ARBA00010168"/>
    </source>
</evidence>
<evidence type="ECO:0000256" key="12">
    <source>
        <dbReference type="SAM" id="MobiDB-lite"/>
    </source>
</evidence>
<proteinExistence type="inferred from homology"/>
<evidence type="ECO:0000256" key="1">
    <source>
        <dbReference type="ARBA" id="ARBA00001936"/>
    </source>
</evidence>
<evidence type="ECO:0000313" key="14">
    <source>
        <dbReference type="EMBL" id="KAK8746289.1"/>
    </source>
</evidence>
<comment type="cofactor">
    <cofactor evidence="1 11">
        <name>Mn(2+)</name>
        <dbReference type="ChEBI" id="CHEBI:29035"/>
    </cofactor>
</comment>
<comment type="subunit">
    <text evidence="3 11">Monomer.</text>
</comment>
<dbReference type="Pfam" id="PF09412">
    <property type="entry name" value="XendoU"/>
    <property type="match status" value="1"/>
</dbReference>
<dbReference type="PANTHER" id="PTHR12439">
    <property type="entry name" value="PLACENTAL PROTEIN 11-RELATED"/>
    <property type="match status" value="1"/>
</dbReference>
<dbReference type="InterPro" id="IPR018998">
    <property type="entry name" value="EndoU_C"/>
</dbReference>
<name>A0AAW0Y0L1_CHEQU</name>
<sequence length="527" mass="58199">MAPQRCKRRKRYVEKPWVINVDTMSRRQRSLHCIERRLTKNSLVSGVALTMYTKIPALRTNVPSLRSSVPALRTNVPPIQTKVPAVRTNVPALQTKVPALRSSVPALHASVPALRTKVSVLRTKVSALQTNVPTLRTSDTALQTKDPVLRTSDPTLRSNIPTLRTSVPTIRTTVPPLRRNNQSNKRILKPIASPRLRKTKIKSNTLPFDSTHGCGRSSTTNSVPTTLQPVVEETIAAATAAPTLDRAAGGTSGRSSSRSSTPRASPVSNNELKQLTEELLTLDTGILQPSVSHQGHTSASATGDSASHPLIANVPREAVAKTTVQRMQRLLDNYEPRTTSTEVQTADELAEENSFLDAVMQTPLMKRLETFLQQKNLIRGGLRSTLKDIWFTLYRRGGRHVGSSGFEHVFVGELKDGKVAGFHNWLNFRKEELEGDLDYKGFIRFIDLNGKGQIVKLRFEWLNEAKPVGTVFIGTTPELEMALYTLCFLVRPDSSCQVQLAGKKFSIQTWTFTSGGKKVIGSAYPNI</sequence>
<feature type="compositionally biased region" description="Polar residues" evidence="12">
    <location>
        <begin position="216"/>
        <end position="228"/>
    </location>
</feature>
<keyword evidence="9 11" id="KW-0464">Manganese</keyword>
<evidence type="ECO:0000256" key="9">
    <source>
        <dbReference type="ARBA" id="ARBA00023211"/>
    </source>
</evidence>
<evidence type="ECO:0000256" key="10">
    <source>
        <dbReference type="ARBA" id="ARBA00023239"/>
    </source>
</evidence>
<dbReference type="AlphaFoldDB" id="A0AAW0Y0L1"/>
<evidence type="ECO:0000256" key="11">
    <source>
        <dbReference type="RuleBase" id="RU367085"/>
    </source>
</evidence>
<dbReference type="GO" id="GO:0003723">
    <property type="term" value="F:RNA binding"/>
    <property type="evidence" value="ECO:0007669"/>
    <property type="project" value="UniProtKB-UniRule"/>
</dbReference>
<keyword evidence="4 11" id="KW-0540">Nuclease</keyword>
<keyword evidence="10" id="KW-0456">Lyase</keyword>
<evidence type="ECO:0000259" key="13">
    <source>
        <dbReference type="PROSITE" id="PS51959"/>
    </source>
</evidence>
<dbReference type="PANTHER" id="PTHR12439:SF42">
    <property type="entry name" value="ENDORIBONUCLEASE-RELATED"/>
    <property type="match status" value="1"/>
</dbReference>
<dbReference type="Proteomes" id="UP001445076">
    <property type="component" value="Unassembled WGS sequence"/>
</dbReference>
<keyword evidence="15" id="KW-1185">Reference proteome</keyword>
<accession>A0AAW0Y0L1</accession>
<dbReference type="EMBL" id="JARKIK010000018">
    <property type="protein sequence ID" value="KAK8746289.1"/>
    <property type="molecule type" value="Genomic_DNA"/>
</dbReference>
<gene>
    <name evidence="14" type="ORF">OTU49_017347</name>
</gene>
<dbReference type="GO" id="GO:0004521">
    <property type="term" value="F:RNA endonuclease activity"/>
    <property type="evidence" value="ECO:0007669"/>
    <property type="project" value="UniProtKB-UniRule"/>
</dbReference>
<evidence type="ECO:0000256" key="7">
    <source>
        <dbReference type="ARBA" id="ARBA00022801"/>
    </source>
</evidence>
<dbReference type="GO" id="GO:0016829">
    <property type="term" value="F:lyase activity"/>
    <property type="evidence" value="ECO:0007669"/>
    <property type="project" value="UniProtKB-KW"/>
</dbReference>
<feature type="region of interest" description="Disordered" evidence="12">
    <location>
        <begin position="289"/>
        <end position="308"/>
    </location>
</feature>
<dbReference type="Gene3D" id="1.20.5.340">
    <property type="match status" value="1"/>
</dbReference>
<protein>
    <recommendedName>
        <fullName evidence="13">EndoU domain-containing protein</fullName>
    </recommendedName>
</protein>
<organism evidence="14 15">
    <name type="scientific">Cherax quadricarinatus</name>
    <name type="common">Australian red claw crayfish</name>
    <dbReference type="NCBI Taxonomy" id="27406"/>
    <lineage>
        <taxon>Eukaryota</taxon>
        <taxon>Metazoa</taxon>
        <taxon>Ecdysozoa</taxon>
        <taxon>Arthropoda</taxon>
        <taxon>Crustacea</taxon>
        <taxon>Multicrustacea</taxon>
        <taxon>Malacostraca</taxon>
        <taxon>Eumalacostraca</taxon>
        <taxon>Eucarida</taxon>
        <taxon>Decapoda</taxon>
        <taxon>Pleocyemata</taxon>
        <taxon>Astacidea</taxon>
        <taxon>Parastacoidea</taxon>
        <taxon>Parastacidae</taxon>
        <taxon>Cherax</taxon>
    </lineage>
</organism>
<dbReference type="InterPro" id="IPR037227">
    <property type="entry name" value="EndoU-like"/>
</dbReference>
<feature type="domain" description="EndoU" evidence="13">
    <location>
        <begin position="268"/>
        <end position="527"/>
    </location>
</feature>
<feature type="region of interest" description="Disordered" evidence="12">
    <location>
        <begin position="202"/>
        <end position="271"/>
    </location>
</feature>
<keyword evidence="5 11" id="KW-0479">Metal-binding</keyword>
<evidence type="ECO:0000256" key="8">
    <source>
        <dbReference type="ARBA" id="ARBA00022884"/>
    </source>
</evidence>
<keyword evidence="6 11" id="KW-0255">Endonuclease</keyword>
<comment type="similarity">
    <text evidence="2 11">Belongs to the ENDOU family.</text>
</comment>
<keyword evidence="7 11" id="KW-0378">Hydrolase</keyword>
<feature type="compositionally biased region" description="Polar residues" evidence="12">
    <location>
        <begin position="289"/>
        <end position="305"/>
    </location>
</feature>
<evidence type="ECO:0000256" key="5">
    <source>
        <dbReference type="ARBA" id="ARBA00022723"/>
    </source>
</evidence>
<dbReference type="GO" id="GO:0046872">
    <property type="term" value="F:metal ion binding"/>
    <property type="evidence" value="ECO:0007669"/>
    <property type="project" value="UniProtKB-UniRule"/>
</dbReference>
<dbReference type="PROSITE" id="PS51959">
    <property type="entry name" value="ENDOU"/>
    <property type="match status" value="1"/>
</dbReference>
<dbReference type="InterPro" id="IPR039787">
    <property type="entry name" value="ENDOU"/>
</dbReference>
<evidence type="ECO:0000256" key="3">
    <source>
        <dbReference type="ARBA" id="ARBA00011245"/>
    </source>
</evidence>
<dbReference type="GO" id="GO:0016787">
    <property type="term" value="F:hydrolase activity"/>
    <property type="evidence" value="ECO:0007669"/>
    <property type="project" value="UniProtKB-KW"/>
</dbReference>
<dbReference type="CDD" id="cd21159">
    <property type="entry name" value="XendoU"/>
    <property type="match status" value="1"/>
</dbReference>
<dbReference type="SUPFAM" id="SSF142877">
    <property type="entry name" value="EndoU-like"/>
    <property type="match status" value="1"/>
</dbReference>